<gene>
    <name evidence="1" type="ORF">RN001_015811</name>
</gene>
<protein>
    <recommendedName>
        <fullName evidence="3">Mos1 transposase HTH domain-containing protein</fullName>
    </recommendedName>
</protein>
<keyword evidence="2" id="KW-1185">Reference proteome</keyword>
<dbReference type="EMBL" id="JARPUR010000008">
    <property type="protein sequence ID" value="KAK4871687.1"/>
    <property type="molecule type" value="Genomic_DNA"/>
</dbReference>
<dbReference type="PANTHER" id="PTHR46060">
    <property type="entry name" value="MARINER MOS1 TRANSPOSASE-LIKE PROTEIN"/>
    <property type="match status" value="1"/>
</dbReference>
<evidence type="ECO:0000313" key="1">
    <source>
        <dbReference type="EMBL" id="KAK4871687.1"/>
    </source>
</evidence>
<comment type="caution">
    <text evidence="1">The sequence shown here is derived from an EMBL/GenBank/DDBJ whole genome shotgun (WGS) entry which is preliminary data.</text>
</comment>
<dbReference type="InterPro" id="IPR052709">
    <property type="entry name" value="Transposase-MT_Hybrid"/>
</dbReference>
<sequence length="85" mass="9744">MEINRENFRAIIFYNFPRPLSQQECLVELLFVFGTKAPHQSTISRWCGELKHGRMSIIDDPRAGAPKTTVTQENVDAVRKLIKKG</sequence>
<proteinExistence type="predicted"/>
<dbReference type="AlphaFoldDB" id="A0AAN7PNG9"/>
<organism evidence="1 2">
    <name type="scientific">Aquatica leii</name>
    <dbReference type="NCBI Taxonomy" id="1421715"/>
    <lineage>
        <taxon>Eukaryota</taxon>
        <taxon>Metazoa</taxon>
        <taxon>Ecdysozoa</taxon>
        <taxon>Arthropoda</taxon>
        <taxon>Hexapoda</taxon>
        <taxon>Insecta</taxon>
        <taxon>Pterygota</taxon>
        <taxon>Neoptera</taxon>
        <taxon>Endopterygota</taxon>
        <taxon>Coleoptera</taxon>
        <taxon>Polyphaga</taxon>
        <taxon>Elateriformia</taxon>
        <taxon>Elateroidea</taxon>
        <taxon>Lampyridae</taxon>
        <taxon>Luciolinae</taxon>
        <taxon>Aquatica</taxon>
    </lineage>
</organism>
<evidence type="ECO:0000313" key="2">
    <source>
        <dbReference type="Proteomes" id="UP001353858"/>
    </source>
</evidence>
<evidence type="ECO:0008006" key="3">
    <source>
        <dbReference type="Google" id="ProtNLM"/>
    </source>
</evidence>
<dbReference type="PANTHER" id="PTHR46060:SF1">
    <property type="entry name" value="MARINER MOS1 TRANSPOSASE-LIKE PROTEIN"/>
    <property type="match status" value="1"/>
</dbReference>
<reference evidence="2" key="1">
    <citation type="submission" date="2023-01" db="EMBL/GenBank/DDBJ databases">
        <title>Key to firefly adult light organ development and bioluminescence: homeobox transcription factors regulate luciferase expression and transportation to peroxisome.</title>
        <authorList>
            <person name="Fu X."/>
        </authorList>
    </citation>
    <scope>NUCLEOTIDE SEQUENCE [LARGE SCALE GENOMIC DNA]</scope>
</reference>
<dbReference type="Proteomes" id="UP001353858">
    <property type="component" value="Unassembled WGS sequence"/>
</dbReference>
<name>A0AAN7PNG9_9COLE</name>
<accession>A0AAN7PNG9</accession>